<dbReference type="Pfam" id="PF00560">
    <property type="entry name" value="LRR_1"/>
    <property type="match status" value="4"/>
</dbReference>
<dbReference type="InterPro" id="IPR055414">
    <property type="entry name" value="LRR_R13L4/SHOC2-like"/>
</dbReference>
<evidence type="ECO:0000256" key="13">
    <source>
        <dbReference type="ARBA" id="ARBA00022777"/>
    </source>
</evidence>
<dbReference type="InterPro" id="IPR013210">
    <property type="entry name" value="LRR_N_plant-typ"/>
</dbReference>
<evidence type="ECO:0000256" key="12">
    <source>
        <dbReference type="ARBA" id="ARBA00022741"/>
    </source>
</evidence>
<dbReference type="Gene3D" id="1.10.510.10">
    <property type="entry name" value="Transferase(Phosphotransferase) domain 1"/>
    <property type="match status" value="1"/>
</dbReference>
<evidence type="ECO:0000256" key="20">
    <source>
        <dbReference type="ARBA" id="ARBA00048679"/>
    </source>
</evidence>
<dbReference type="InterPro" id="IPR000719">
    <property type="entry name" value="Prot_kinase_dom"/>
</dbReference>
<keyword evidence="9 22" id="KW-0812">Transmembrane</keyword>
<dbReference type="GO" id="GO:0005524">
    <property type="term" value="F:ATP binding"/>
    <property type="evidence" value="ECO:0007669"/>
    <property type="project" value="UniProtKB-UniRule"/>
</dbReference>
<dbReference type="OrthoDB" id="676979at2759"/>
<evidence type="ECO:0000256" key="8">
    <source>
        <dbReference type="ARBA" id="ARBA00022679"/>
    </source>
</evidence>
<evidence type="ECO:0000256" key="2">
    <source>
        <dbReference type="ARBA" id="ARBA00004479"/>
    </source>
</evidence>
<evidence type="ECO:0000256" key="1">
    <source>
        <dbReference type="ARBA" id="ARBA00004162"/>
    </source>
</evidence>
<keyword evidence="25" id="KW-1185">Reference proteome</keyword>
<dbReference type="InterPro" id="IPR003591">
    <property type="entry name" value="Leu-rich_rpt_typical-subtyp"/>
</dbReference>
<evidence type="ECO:0000313" key="24">
    <source>
        <dbReference type="EMBL" id="KDP31584.1"/>
    </source>
</evidence>
<keyword evidence="17" id="KW-0675">Receptor</keyword>
<evidence type="ECO:0000256" key="5">
    <source>
        <dbReference type="ARBA" id="ARBA00022527"/>
    </source>
</evidence>
<dbReference type="GO" id="GO:0004674">
    <property type="term" value="F:protein serine/threonine kinase activity"/>
    <property type="evidence" value="ECO:0007669"/>
    <property type="project" value="UniProtKB-KW"/>
</dbReference>
<keyword evidence="7" id="KW-0433">Leucine-rich repeat</keyword>
<dbReference type="Gene3D" id="3.30.200.20">
    <property type="entry name" value="Phosphorylase Kinase, domain 1"/>
    <property type="match status" value="1"/>
</dbReference>
<feature type="binding site" evidence="21">
    <location>
        <position position="702"/>
    </location>
    <ligand>
        <name>ATP</name>
        <dbReference type="ChEBI" id="CHEBI:30616"/>
    </ligand>
</feature>
<dbReference type="InterPro" id="IPR032675">
    <property type="entry name" value="LRR_dom_sf"/>
</dbReference>
<gene>
    <name evidence="24" type="ORF">JCGZ_14809</name>
</gene>
<evidence type="ECO:0000256" key="21">
    <source>
        <dbReference type="PROSITE-ProRule" id="PRU10141"/>
    </source>
</evidence>
<dbReference type="EMBL" id="KK914612">
    <property type="protein sequence ID" value="KDP31584.1"/>
    <property type="molecule type" value="Genomic_DNA"/>
</dbReference>
<dbReference type="InterPro" id="IPR017441">
    <property type="entry name" value="Protein_kinase_ATP_BS"/>
</dbReference>
<accession>A0A067KIB5</accession>
<keyword evidence="15 22" id="KW-1133">Transmembrane helix</keyword>
<dbReference type="FunFam" id="3.80.10.10:FF:000095">
    <property type="entry name" value="LRR receptor-like serine/threonine-protein kinase GSO1"/>
    <property type="match status" value="1"/>
</dbReference>
<evidence type="ECO:0000256" key="6">
    <source>
        <dbReference type="ARBA" id="ARBA00022553"/>
    </source>
</evidence>
<keyword evidence="5" id="KW-0723">Serine/threonine-protein kinase</keyword>
<dbReference type="PROSITE" id="PS00107">
    <property type="entry name" value="PROTEIN_KINASE_ATP"/>
    <property type="match status" value="1"/>
</dbReference>
<keyword evidence="18" id="KW-0325">Glycoprotein</keyword>
<dbReference type="InterPro" id="IPR001611">
    <property type="entry name" value="Leu-rich_rpt"/>
</dbReference>
<evidence type="ECO:0000256" key="3">
    <source>
        <dbReference type="ARBA" id="ARBA00012513"/>
    </source>
</evidence>
<evidence type="ECO:0000256" key="17">
    <source>
        <dbReference type="ARBA" id="ARBA00023170"/>
    </source>
</evidence>
<name>A0A067KIB5_JATCU</name>
<keyword evidence="14 21" id="KW-0067">ATP-binding</keyword>
<evidence type="ECO:0000259" key="23">
    <source>
        <dbReference type="PROSITE" id="PS50011"/>
    </source>
</evidence>
<organism evidence="24 25">
    <name type="scientific">Jatropha curcas</name>
    <name type="common">Barbados nut</name>
    <dbReference type="NCBI Taxonomy" id="180498"/>
    <lineage>
        <taxon>Eukaryota</taxon>
        <taxon>Viridiplantae</taxon>
        <taxon>Streptophyta</taxon>
        <taxon>Embryophyta</taxon>
        <taxon>Tracheophyta</taxon>
        <taxon>Spermatophyta</taxon>
        <taxon>Magnoliopsida</taxon>
        <taxon>eudicotyledons</taxon>
        <taxon>Gunneridae</taxon>
        <taxon>Pentapetalae</taxon>
        <taxon>rosids</taxon>
        <taxon>fabids</taxon>
        <taxon>Malpighiales</taxon>
        <taxon>Euphorbiaceae</taxon>
        <taxon>Crotonoideae</taxon>
        <taxon>Jatropheae</taxon>
        <taxon>Jatropha</taxon>
    </lineage>
</organism>
<comment type="subcellular location">
    <subcellularLocation>
        <location evidence="1">Cell membrane</location>
        <topology evidence="1">Single-pass membrane protein</topology>
    </subcellularLocation>
    <subcellularLocation>
        <location evidence="2">Membrane</location>
        <topology evidence="2">Single-pass type I membrane protein</topology>
    </subcellularLocation>
</comment>
<evidence type="ECO:0000256" key="10">
    <source>
        <dbReference type="ARBA" id="ARBA00022729"/>
    </source>
</evidence>
<dbReference type="PROSITE" id="PS50011">
    <property type="entry name" value="PROTEIN_KINASE_DOM"/>
    <property type="match status" value="1"/>
</dbReference>
<dbReference type="EC" id="2.7.11.1" evidence="3"/>
<dbReference type="PANTHER" id="PTHR27008:SF543">
    <property type="entry name" value="PROTEIN KINASE DOMAIN-CONTAINING PROTEIN"/>
    <property type="match status" value="1"/>
</dbReference>
<dbReference type="AlphaFoldDB" id="A0A067KIB5"/>
<keyword evidence="8" id="KW-0808">Transferase</keyword>
<dbReference type="GO" id="GO:0005886">
    <property type="term" value="C:plasma membrane"/>
    <property type="evidence" value="ECO:0007669"/>
    <property type="project" value="UniProtKB-SubCell"/>
</dbReference>
<dbReference type="Gene3D" id="3.80.10.10">
    <property type="entry name" value="Ribonuclease Inhibitor"/>
    <property type="match status" value="4"/>
</dbReference>
<dbReference type="Proteomes" id="UP000027138">
    <property type="component" value="Unassembled WGS sequence"/>
</dbReference>
<dbReference type="FunFam" id="3.30.200.20:FF:000432">
    <property type="entry name" value="LRR receptor-like serine/threonine-protein kinase EFR"/>
    <property type="match status" value="1"/>
</dbReference>
<feature type="domain" description="Protein kinase" evidence="23">
    <location>
        <begin position="673"/>
        <end position="975"/>
    </location>
</feature>
<reference evidence="24 25" key="1">
    <citation type="journal article" date="2014" name="PLoS ONE">
        <title>Global Analysis of Gene Expression Profiles in Physic Nut (Jatropha curcas L.) Seedlings Exposed to Salt Stress.</title>
        <authorList>
            <person name="Zhang L."/>
            <person name="Zhang C."/>
            <person name="Wu P."/>
            <person name="Chen Y."/>
            <person name="Li M."/>
            <person name="Jiang H."/>
            <person name="Wu G."/>
        </authorList>
    </citation>
    <scope>NUCLEOTIDE SEQUENCE [LARGE SCALE GENOMIC DNA]</scope>
    <source>
        <strain evidence="25">cv. GZQX0401</strain>
        <tissue evidence="24">Young leaves</tissue>
    </source>
</reference>
<evidence type="ECO:0000256" key="16">
    <source>
        <dbReference type="ARBA" id="ARBA00023136"/>
    </source>
</evidence>
<keyword evidence="6" id="KW-0597">Phosphoprotein</keyword>
<dbReference type="SMART" id="SM00369">
    <property type="entry name" value="LRR_TYP"/>
    <property type="match status" value="8"/>
</dbReference>
<evidence type="ECO:0000256" key="9">
    <source>
        <dbReference type="ARBA" id="ARBA00022692"/>
    </source>
</evidence>
<evidence type="ECO:0000256" key="19">
    <source>
        <dbReference type="ARBA" id="ARBA00047899"/>
    </source>
</evidence>
<dbReference type="FunFam" id="1.10.510.10:FF:000358">
    <property type="entry name" value="Putative leucine-rich repeat receptor-like serine/threonine-protein kinase"/>
    <property type="match status" value="1"/>
</dbReference>
<evidence type="ECO:0000256" key="18">
    <source>
        <dbReference type="ARBA" id="ARBA00023180"/>
    </source>
</evidence>
<dbReference type="FunFam" id="3.80.10.10:FF:000288">
    <property type="entry name" value="LRR receptor-like serine/threonine-protein kinase EFR"/>
    <property type="match status" value="1"/>
</dbReference>
<evidence type="ECO:0000256" key="4">
    <source>
        <dbReference type="ARBA" id="ARBA00022475"/>
    </source>
</evidence>
<dbReference type="InterPro" id="IPR051809">
    <property type="entry name" value="Plant_receptor-like_S/T_kinase"/>
</dbReference>
<comment type="catalytic activity">
    <reaction evidence="19">
        <text>L-threonyl-[protein] + ATP = O-phospho-L-threonyl-[protein] + ADP + H(+)</text>
        <dbReference type="Rhea" id="RHEA:46608"/>
        <dbReference type="Rhea" id="RHEA-COMP:11060"/>
        <dbReference type="Rhea" id="RHEA-COMP:11605"/>
        <dbReference type="ChEBI" id="CHEBI:15378"/>
        <dbReference type="ChEBI" id="CHEBI:30013"/>
        <dbReference type="ChEBI" id="CHEBI:30616"/>
        <dbReference type="ChEBI" id="CHEBI:61977"/>
        <dbReference type="ChEBI" id="CHEBI:456216"/>
        <dbReference type="EC" id="2.7.11.1"/>
    </reaction>
</comment>
<dbReference type="InterPro" id="IPR011009">
    <property type="entry name" value="Kinase-like_dom_sf"/>
</dbReference>
<dbReference type="SUPFAM" id="SSF52058">
    <property type="entry name" value="L domain-like"/>
    <property type="match status" value="2"/>
</dbReference>
<evidence type="ECO:0000256" key="14">
    <source>
        <dbReference type="ARBA" id="ARBA00022840"/>
    </source>
</evidence>
<keyword evidence="16 22" id="KW-0472">Membrane</keyword>
<keyword evidence="13" id="KW-0418">Kinase</keyword>
<dbReference type="Pfam" id="PF13855">
    <property type="entry name" value="LRR_8"/>
    <property type="match status" value="1"/>
</dbReference>
<dbReference type="Pfam" id="PF23598">
    <property type="entry name" value="LRR_14"/>
    <property type="match status" value="1"/>
</dbReference>
<keyword evidence="11" id="KW-0677">Repeat</keyword>
<evidence type="ECO:0000313" key="25">
    <source>
        <dbReference type="Proteomes" id="UP000027138"/>
    </source>
</evidence>
<evidence type="ECO:0000256" key="22">
    <source>
        <dbReference type="SAM" id="Phobius"/>
    </source>
</evidence>
<keyword evidence="4" id="KW-1003">Cell membrane</keyword>
<sequence>MMNYDSDPYFFSSSDKDPFHALSSWNDSLHYCQWRGVSCSRRHPDRVTALIFNSRGLTGPLSPHIGNLSFLNVIDFQNNSFNGRIPQEIGRLRRLRYLILANNSFGGNIPANLSSCSELLYLDLIDNKLTGNIPAELGSLPKLGALGLGRNNLTGTIPPSIGNLSSLYQISIRTNNLHGQIPEELSQLVKLKDVLFGENNLIGEIPYGLFNISSIEIFNFIYNQLQGGIPSDIGLTLPKLSSLALAYNKFTGSIPVTLSNASTLERFAFSSNHFTGSIPKDLGKLPRLLMAFFSENQLQDDLSFIDSLTNCSGLQQIHVERNFFNGSIPKSIANLSKDMWFLGLSENQLQNGIPLGLENLVNLRFLQLGWNYLSGRIPIDFGRFPYLQYLTLSSNNFTGTIPSSFGNLTFLTILYMRANNFHGSIPPNLGNCRSLIELDLGRNNLNGSIPKEVIGLSSLSVGLYLSQNELTGVIPSEIGLLQNLVSLDLSNNRFSGIIPKTIGECSKLEGLYLSDNSFEGEIPQALSFLHGLRELDISGNNFSGKIPDSLAGLDGLSLLNLSFNRLEGEVPKQGLFLNASEISLLGNNLCGGIKELKLPPCPSSKSTKNTLSPAQKILISVFSVALFLLVLTSFLIFWYRKRTSRSKGISMPSFNHQFLRLSYAELFKATDGFSESNIVGTGGYSSVYKGILDQTAKEVAVKVLNLHRKGASNSFLRECEALRTIRHRNLMKLLSACSSIDFKGNDFKALVYEFMSNGSLEKWLYASHVMEDGRQIESISLKLMHRLNIAIDIASALEYLHNGCPSTIIHGELKPSNVLLDDEMTAYVGDFGLAKIVSTISVGSQQHQHQSSSLAIKGTIGYVAPEYGMSDMVSVEGDIYSYGIMLLEMFTGKKPTDNSFTNEVNLHVFVERSLPYKVMEIVDPRILIEDGRGTPVDCLVSVLRIGVYCSMEQPTERMKMVDVIRELQKVKDVYMNELREH</sequence>
<keyword evidence="10" id="KW-0732">Signal</keyword>
<evidence type="ECO:0000256" key="11">
    <source>
        <dbReference type="ARBA" id="ARBA00022737"/>
    </source>
</evidence>
<dbReference type="SUPFAM" id="SSF56112">
    <property type="entry name" value="Protein kinase-like (PK-like)"/>
    <property type="match status" value="1"/>
</dbReference>
<protein>
    <recommendedName>
        <fullName evidence="3">non-specific serine/threonine protein kinase</fullName>
        <ecNumber evidence="3">2.7.11.1</ecNumber>
    </recommendedName>
</protein>
<evidence type="ECO:0000256" key="15">
    <source>
        <dbReference type="ARBA" id="ARBA00022989"/>
    </source>
</evidence>
<dbReference type="PANTHER" id="PTHR27008">
    <property type="entry name" value="OS04G0122200 PROTEIN"/>
    <property type="match status" value="1"/>
</dbReference>
<keyword evidence="12 21" id="KW-0547">Nucleotide-binding</keyword>
<comment type="catalytic activity">
    <reaction evidence="20">
        <text>L-seryl-[protein] + ATP = O-phospho-L-seryl-[protein] + ADP + H(+)</text>
        <dbReference type="Rhea" id="RHEA:17989"/>
        <dbReference type="Rhea" id="RHEA-COMP:9863"/>
        <dbReference type="Rhea" id="RHEA-COMP:11604"/>
        <dbReference type="ChEBI" id="CHEBI:15378"/>
        <dbReference type="ChEBI" id="CHEBI:29999"/>
        <dbReference type="ChEBI" id="CHEBI:30616"/>
        <dbReference type="ChEBI" id="CHEBI:83421"/>
        <dbReference type="ChEBI" id="CHEBI:456216"/>
        <dbReference type="EC" id="2.7.11.1"/>
    </reaction>
</comment>
<feature type="transmembrane region" description="Helical" evidence="22">
    <location>
        <begin position="617"/>
        <end position="639"/>
    </location>
</feature>
<evidence type="ECO:0000256" key="7">
    <source>
        <dbReference type="ARBA" id="ARBA00022614"/>
    </source>
</evidence>
<dbReference type="Pfam" id="PF08263">
    <property type="entry name" value="LRRNT_2"/>
    <property type="match status" value="1"/>
</dbReference>
<proteinExistence type="predicted"/>
<dbReference type="Pfam" id="PF00069">
    <property type="entry name" value="Pkinase"/>
    <property type="match status" value="1"/>
</dbReference>